<evidence type="ECO:0000313" key="1">
    <source>
        <dbReference type="EMBL" id="GAA1137336.1"/>
    </source>
</evidence>
<dbReference type="EMBL" id="BAAAJE010000006">
    <property type="protein sequence ID" value="GAA1137336.1"/>
    <property type="molecule type" value="Genomic_DNA"/>
</dbReference>
<sequence>MSDGLFVTTNDSGDSGRIFTVDATGRTVGVTSWSLPPTDVEALAPASPSEVWVGDLGDNTGSRPSVTVVRVPFGPGDRTVTPPAYQLVYPDGAHDAEALLAAPDGRLLVATKDLFGGTVYAAPKRLSAAHPNELEKVTRTMGLVTDGAFFPDGRHYVLRDYGTAAVYTYPGHRKIASFRLPDQPQGEGIAVDGDGWVHVSSEGAHSQVLRSVAVSVWGWLDGFVTRAARLLAGHGAAA</sequence>
<dbReference type="Proteomes" id="UP001499979">
    <property type="component" value="Unassembled WGS sequence"/>
</dbReference>
<accession>A0ABN1UDX1</accession>
<comment type="caution">
    <text evidence="1">The sequence shown here is derived from an EMBL/GenBank/DDBJ whole genome shotgun (WGS) entry which is preliminary data.</text>
</comment>
<proteinExistence type="predicted"/>
<reference evidence="1 2" key="1">
    <citation type="journal article" date="2019" name="Int. J. Syst. Evol. Microbiol.">
        <title>The Global Catalogue of Microorganisms (GCM) 10K type strain sequencing project: providing services to taxonomists for standard genome sequencing and annotation.</title>
        <authorList>
            <consortium name="The Broad Institute Genomics Platform"/>
            <consortium name="The Broad Institute Genome Sequencing Center for Infectious Disease"/>
            <person name="Wu L."/>
            <person name="Ma J."/>
        </authorList>
    </citation>
    <scope>NUCLEOTIDE SEQUENCE [LARGE SCALE GENOMIC DNA]</scope>
    <source>
        <strain evidence="1 2">JCM 11813</strain>
    </source>
</reference>
<gene>
    <name evidence="1" type="ORF">GCM10009606_16630</name>
</gene>
<keyword evidence="2" id="KW-1185">Reference proteome</keyword>
<protein>
    <recommendedName>
        <fullName evidence="3">Lipoprotein LpqB beta-propeller domain-containing protein</fullName>
    </recommendedName>
</protein>
<dbReference type="SUPFAM" id="SSF63829">
    <property type="entry name" value="Calcium-dependent phosphotriesterase"/>
    <property type="match status" value="1"/>
</dbReference>
<evidence type="ECO:0000313" key="2">
    <source>
        <dbReference type="Proteomes" id="UP001499979"/>
    </source>
</evidence>
<organism evidence="1 2">
    <name type="scientific">Nocardioides aquiterrae</name>
    <dbReference type="NCBI Taxonomy" id="203799"/>
    <lineage>
        <taxon>Bacteria</taxon>
        <taxon>Bacillati</taxon>
        <taxon>Actinomycetota</taxon>
        <taxon>Actinomycetes</taxon>
        <taxon>Propionibacteriales</taxon>
        <taxon>Nocardioidaceae</taxon>
        <taxon>Nocardioides</taxon>
    </lineage>
</organism>
<evidence type="ECO:0008006" key="3">
    <source>
        <dbReference type="Google" id="ProtNLM"/>
    </source>
</evidence>
<name>A0ABN1UDX1_9ACTN</name>